<dbReference type="Proteomes" id="UP000006546">
    <property type="component" value="Chromosome"/>
</dbReference>
<protein>
    <submittedName>
        <fullName evidence="2">Metallo-beta-lactamase family protein</fullName>
    </submittedName>
</protein>
<dbReference type="OrthoDB" id="9807946at2"/>
<dbReference type="PIRSF" id="PIRSF005243">
    <property type="entry name" value="ROO"/>
    <property type="match status" value="1"/>
</dbReference>
<dbReference type="GO" id="GO:0009055">
    <property type="term" value="F:electron transfer activity"/>
    <property type="evidence" value="ECO:0007669"/>
    <property type="project" value="InterPro"/>
</dbReference>
<dbReference type="Pfam" id="PF19583">
    <property type="entry name" value="ODP"/>
    <property type="match status" value="1"/>
</dbReference>
<dbReference type="SUPFAM" id="SSF52218">
    <property type="entry name" value="Flavoproteins"/>
    <property type="match status" value="1"/>
</dbReference>
<dbReference type="KEGG" id="tbe:Trebr_0710"/>
<dbReference type="PANTHER" id="PTHR43717">
    <property type="entry name" value="ANAEROBIC NITRIC OXIDE REDUCTASE FLAVORUBREDOXIN"/>
    <property type="match status" value="1"/>
</dbReference>
<dbReference type="InterPro" id="IPR036866">
    <property type="entry name" value="RibonucZ/Hydroxyglut_hydro"/>
</dbReference>
<dbReference type="eggNOG" id="COG0426">
    <property type="taxonomic scope" value="Bacteria"/>
</dbReference>
<dbReference type="HOGENOM" id="CLU_017490_1_0_12"/>
<dbReference type="RefSeq" id="WP_013757871.1">
    <property type="nucleotide sequence ID" value="NC_015500.1"/>
</dbReference>
<evidence type="ECO:0000313" key="2">
    <source>
        <dbReference type="EMBL" id="AEE16152.1"/>
    </source>
</evidence>
<keyword evidence="3" id="KW-1185">Reference proteome</keyword>
<dbReference type="InterPro" id="IPR016440">
    <property type="entry name" value="Rubredoxin-O_OxRdtase"/>
</dbReference>
<dbReference type="STRING" id="906968.Trebr_0710"/>
<dbReference type="InterPro" id="IPR045761">
    <property type="entry name" value="ODP_dom"/>
</dbReference>
<reference evidence="3" key="1">
    <citation type="submission" date="2011-04" db="EMBL/GenBank/DDBJ databases">
        <title>The complete genome of Treponema brennaborense DSM 12168.</title>
        <authorList>
            <person name="Lucas S."/>
            <person name="Han J."/>
            <person name="Lapidus A."/>
            <person name="Bruce D."/>
            <person name="Goodwin L."/>
            <person name="Pitluck S."/>
            <person name="Peters L."/>
            <person name="Kyrpides N."/>
            <person name="Mavromatis K."/>
            <person name="Ivanova N."/>
            <person name="Mikhailova N."/>
            <person name="Pagani I."/>
            <person name="Teshima H."/>
            <person name="Detter J.C."/>
            <person name="Tapia R."/>
            <person name="Han C."/>
            <person name="Land M."/>
            <person name="Hauser L."/>
            <person name="Markowitz V."/>
            <person name="Cheng J.-F."/>
            <person name="Hugenholtz P."/>
            <person name="Woyke T."/>
            <person name="Wu D."/>
            <person name="Gronow S."/>
            <person name="Wellnitz S."/>
            <person name="Brambilla E."/>
            <person name="Klenk H.-P."/>
            <person name="Eisen J.A."/>
        </authorList>
    </citation>
    <scope>NUCLEOTIDE SEQUENCE [LARGE SCALE GENOMIC DNA]</scope>
    <source>
        <strain evidence="3">DSM 12168 / CIP 105900 / DD5/3</strain>
    </source>
</reference>
<gene>
    <name evidence="2" type="ordered locus">Trebr_0710</name>
</gene>
<dbReference type="InterPro" id="IPR029039">
    <property type="entry name" value="Flavoprotein-like_sf"/>
</dbReference>
<dbReference type="InterPro" id="IPR001279">
    <property type="entry name" value="Metallo-B-lactamas"/>
</dbReference>
<dbReference type="PANTHER" id="PTHR43717:SF1">
    <property type="entry name" value="ANAEROBIC NITRIC OXIDE REDUCTASE FLAVORUBREDOXIN"/>
    <property type="match status" value="1"/>
</dbReference>
<dbReference type="AlphaFoldDB" id="F4LQD1"/>
<dbReference type="GO" id="GO:0046872">
    <property type="term" value="F:metal ion binding"/>
    <property type="evidence" value="ECO:0007669"/>
    <property type="project" value="InterPro"/>
</dbReference>
<evidence type="ECO:0000313" key="3">
    <source>
        <dbReference type="Proteomes" id="UP000006546"/>
    </source>
</evidence>
<evidence type="ECO:0000259" key="1">
    <source>
        <dbReference type="SMART" id="SM00849"/>
    </source>
</evidence>
<name>F4LQD1_TREBD</name>
<dbReference type="Gene3D" id="3.40.50.360">
    <property type="match status" value="1"/>
</dbReference>
<dbReference type="SMART" id="SM00849">
    <property type="entry name" value="Lactamase_B"/>
    <property type="match status" value="1"/>
</dbReference>
<dbReference type="Gene3D" id="3.60.15.10">
    <property type="entry name" value="Ribonuclease Z/Hydroxyacylglutathione hydrolase-like"/>
    <property type="match status" value="1"/>
</dbReference>
<dbReference type="CDD" id="cd07709">
    <property type="entry name" value="flavodiiron_proteins_MBL-fold"/>
    <property type="match status" value="1"/>
</dbReference>
<dbReference type="EMBL" id="CP002696">
    <property type="protein sequence ID" value="AEE16152.1"/>
    <property type="molecule type" value="Genomic_DNA"/>
</dbReference>
<accession>F4LQD1</accession>
<proteinExistence type="predicted"/>
<organism evidence="2 3">
    <name type="scientific">Treponema brennaborense (strain DSM 12168 / CIP 105900 / DD5/3)</name>
    <dbReference type="NCBI Taxonomy" id="906968"/>
    <lineage>
        <taxon>Bacteria</taxon>
        <taxon>Pseudomonadati</taxon>
        <taxon>Spirochaetota</taxon>
        <taxon>Spirochaetia</taxon>
        <taxon>Spirochaetales</taxon>
        <taxon>Treponemataceae</taxon>
        <taxon>Treponema</taxon>
    </lineage>
</organism>
<dbReference type="GO" id="GO:0016491">
    <property type="term" value="F:oxidoreductase activity"/>
    <property type="evidence" value="ECO:0007669"/>
    <property type="project" value="InterPro"/>
</dbReference>
<dbReference type="GO" id="GO:0010181">
    <property type="term" value="F:FMN binding"/>
    <property type="evidence" value="ECO:0007669"/>
    <property type="project" value="InterPro"/>
</dbReference>
<dbReference type="SUPFAM" id="SSF56281">
    <property type="entry name" value="Metallo-hydrolase/oxidoreductase"/>
    <property type="match status" value="1"/>
</dbReference>
<sequence>MKAKPITDHIFALHADITDAPYFEGIWSIPDGVTLNSYIVRGEKTALIDLYRDWESAPQQMNEQLSSVGLTAADIDYVILNHLEPDHTGFLREFHAMNPDAEIISTAKGIALAQNFCKAGAGTYRAVKTGDELDLGKGIVLQFTETPNVHWPETMMTYEHSSGVLFSCDAFGSYGKTGNRIFDDEFSTEEHAFYEREALRYYANIVASFSTAVKSAIAKFDGVPVNVVAPSHGLVWRAHPEVILERYASYAGCNTGGKLENKICVVYGSMYGSTKAGVDAVVSGITKAGERRAAAGGNAPEVVVLEIPATDISVVLAQAYDAAGIVMAMPTYEYKMFPPAAYVLNLFARKHFTGKKALRIGSWGWIGGAKKEYDEAVLPLKWDEIESYEWQGIPSAEDLEVLAQRGAALADTVADTVAGAVAASERK</sequence>
<feature type="domain" description="Metallo-beta-lactamase" evidence="1">
    <location>
        <begin position="34"/>
        <end position="209"/>
    </location>
</feature>